<protein>
    <recommendedName>
        <fullName evidence="1">GAF domain-containing protein</fullName>
    </recommendedName>
</protein>
<name>A0A426SN04_9MICO</name>
<dbReference type="InterPro" id="IPR003018">
    <property type="entry name" value="GAF"/>
</dbReference>
<dbReference type="EMBL" id="QOCI01000002">
    <property type="protein sequence ID" value="RRR19650.1"/>
    <property type="molecule type" value="Genomic_DNA"/>
</dbReference>
<evidence type="ECO:0000313" key="3">
    <source>
        <dbReference type="Proteomes" id="UP000274327"/>
    </source>
</evidence>
<comment type="caution">
    <text evidence="2">The sequence shown here is derived from an EMBL/GenBank/DDBJ whole genome shotgun (WGS) entry which is preliminary data.</text>
</comment>
<dbReference type="PANTHER" id="PTHR33744:SF7">
    <property type="entry name" value="PUCR FAMILY TRANSCRIPTIONAL REGULATOR"/>
    <property type="match status" value="1"/>
</dbReference>
<gene>
    <name evidence="2" type="ORF">DS079_05230</name>
</gene>
<dbReference type="InterPro" id="IPR025736">
    <property type="entry name" value="PucR_C-HTH_dom"/>
</dbReference>
<evidence type="ECO:0000313" key="2">
    <source>
        <dbReference type="EMBL" id="RRR19650.1"/>
    </source>
</evidence>
<dbReference type="Gene3D" id="1.10.10.2840">
    <property type="entry name" value="PucR C-terminal helix-turn-helix domain"/>
    <property type="match status" value="1"/>
</dbReference>
<dbReference type="InterPro" id="IPR042070">
    <property type="entry name" value="PucR_C-HTH_sf"/>
</dbReference>
<evidence type="ECO:0000259" key="1">
    <source>
        <dbReference type="SMART" id="SM00065"/>
    </source>
</evidence>
<dbReference type="PANTHER" id="PTHR33744">
    <property type="entry name" value="CARBOHYDRATE DIACID REGULATOR"/>
    <property type="match status" value="1"/>
</dbReference>
<organism evidence="2 3">
    <name type="scientific">Brachybacterium paraconglomeratum</name>
    <dbReference type="NCBI Taxonomy" id="173362"/>
    <lineage>
        <taxon>Bacteria</taxon>
        <taxon>Bacillati</taxon>
        <taxon>Actinomycetota</taxon>
        <taxon>Actinomycetes</taxon>
        <taxon>Micrococcales</taxon>
        <taxon>Dermabacteraceae</taxon>
        <taxon>Brachybacterium</taxon>
    </lineage>
</organism>
<dbReference type="SUPFAM" id="SSF55781">
    <property type="entry name" value="GAF domain-like"/>
    <property type="match status" value="1"/>
</dbReference>
<dbReference type="Pfam" id="PF13556">
    <property type="entry name" value="HTH_30"/>
    <property type="match status" value="1"/>
</dbReference>
<sequence length="613" mass="67059">MNTHSLRTVLGALADGRDVDASALQWLRSESPELSPLVDQVVDRVTRLRRRDLQFAAVVALTHDLVARRDGALLDSIVGRAHELLGSDVTYISVYDKDAETFKVCAVQGETNPDFRGMIVPPGVGIASRVVQKMGPVWVDDYPKSFDLPHDCEIDRIVGSERISSILGVPLLVESEVLGVLFVADRRSRQYSPEEISLASSFADHAAIVIEQDRLVEDLHSASLLAERERRRAEISAAEVSQGAALHEQLISLVASGANPPTIAAALEDSLGRRIAVIDADFTVLAGPDDLVPADEGLLAPLRGAFDKGSSVVLDEGPAELIAPIVAQQTPVAAVLVEHGRAPLTRAERRSVERSGVAFALVWMQRRASDLAEERIRGELVKELVDAHGDQQQVLERVRVRGLNPARPWRVAHFLVDPVGTERILRSLRSEKKFLAASNGGRVWAFTPEPGLVERIERAARAANIGELLIVEQEASTLGALLDELDSIRGARDFVSAMGQTSGVVRADAFAPYAVLFDGRGERAEVFVESTLRPLLEWDAKRGTELFTTLMASLDEQGSITAIARRLAVHPNTVRQRLERIGGLLPVEWHEPDARFRLEMAARMEAARRSIHT</sequence>
<dbReference type="Pfam" id="PF13185">
    <property type="entry name" value="GAF_2"/>
    <property type="match status" value="1"/>
</dbReference>
<dbReference type="GeneID" id="78120433"/>
<dbReference type="SMART" id="SM00065">
    <property type="entry name" value="GAF"/>
    <property type="match status" value="1"/>
</dbReference>
<dbReference type="AlphaFoldDB" id="A0A426SN04"/>
<reference evidence="2 3" key="1">
    <citation type="submission" date="2018-07" db="EMBL/GenBank/DDBJ databases">
        <title>Brachybacteriurn paraconglorneratum KCTC 9916.</title>
        <authorList>
            <person name="Li Y."/>
        </authorList>
    </citation>
    <scope>NUCLEOTIDE SEQUENCE [LARGE SCALE GENOMIC DNA]</scope>
    <source>
        <strain evidence="2 3">KCTC 9916</strain>
    </source>
</reference>
<dbReference type="InterPro" id="IPR051448">
    <property type="entry name" value="CdaR-like_regulators"/>
</dbReference>
<dbReference type="Proteomes" id="UP000274327">
    <property type="component" value="Unassembled WGS sequence"/>
</dbReference>
<proteinExistence type="predicted"/>
<keyword evidence="3" id="KW-1185">Reference proteome</keyword>
<accession>A0A426SN04</accession>
<feature type="domain" description="GAF" evidence="1">
    <location>
        <begin position="69"/>
        <end position="220"/>
    </location>
</feature>
<dbReference type="InterPro" id="IPR029016">
    <property type="entry name" value="GAF-like_dom_sf"/>
</dbReference>
<dbReference type="Gene3D" id="3.30.450.40">
    <property type="match status" value="1"/>
</dbReference>
<dbReference type="RefSeq" id="WP_126985466.1">
    <property type="nucleotide sequence ID" value="NZ_JALXWX010000064.1"/>
</dbReference>